<dbReference type="InterPro" id="IPR013083">
    <property type="entry name" value="Znf_RING/FYVE/PHD"/>
</dbReference>
<evidence type="ECO:0000256" key="2">
    <source>
        <dbReference type="SAM" id="MobiDB-lite"/>
    </source>
</evidence>
<feature type="region of interest" description="Disordered" evidence="2">
    <location>
        <begin position="278"/>
        <end position="358"/>
    </location>
</feature>
<dbReference type="Pfam" id="PF13920">
    <property type="entry name" value="zf-C3HC4_3"/>
    <property type="match status" value="1"/>
</dbReference>
<dbReference type="PANTHER" id="PTHR22996:SF0">
    <property type="entry name" value="RE60872P-RELATED"/>
    <property type="match status" value="1"/>
</dbReference>
<feature type="non-terminal residue" evidence="4">
    <location>
        <position position="358"/>
    </location>
</feature>
<organism evidence="5">
    <name type="scientific">Perkinsus marinus (strain ATCC 50983 / TXsc)</name>
    <dbReference type="NCBI Taxonomy" id="423536"/>
    <lineage>
        <taxon>Eukaryota</taxon>
        <taxon>Sar</taxon>
        <taxon>Alveolata</taxon>
        <taxon>Perkinsozoa</taxon>
        <taxon>Perkinsea</taxon>
        <taxon>Perkinsida</taxon>
        <taxon>Perkinsidae</taxon>
        <taxon>Perkinsus</taxon>
    </lineage>
</organism>
<evidence type="ECO:0000256" key="1">
    <source>
        <dbReference type="PROSITE-ProRule" id="PRU00175"/>
    </source>
</evidence>
<dbReference type="GO" id="GO:0005737">
    <property type="term" value="C:cytoplasm"/>
    <property type="evidence" value="ECO:0007669"/>
    <property type="project" value="TreeGrafter"/>
</dbReference>
<dbReference type="InterPro" id="IPR045194">
    <property type="entry name" value="MGRN1/RNF157-like"/>
</dbReference>
<dbReference type="EMBL" id="GG671574">
    <property type="protein sequence ID" value="EER18686.1"/>
    <property type="molecule type" value="Genomic_DNA"/>
</dbReference>
<dbReference type="Gene3D" id="3.30.40.10">
    <property type="entry name" value="Zinc/RING finger domain, C3HC4 (zinc finger)"/>
    <property type="match status" value="1"/>
</dbReference>
<feature type="region of interest" description="Disordered" evidence="2">
    <location>
        <begin position="222"/>
        <end position="248"/>
    </location>
</feature>
<evidence type="ECO:0000259" key="3">
    <source>
        <dbReference type="PROSITE" id="PS50089"/>
    </source>
</evidence>
<sequence length="358" mass="38633">MPADVGTQICRCGGCRRRFRVSASIQSDTFMCRRCIREGRRRASEVEAEEREKRLNSLNNAPKRVMTLHRVSSHFFRMKSKVFGIESSSDSLSDTTENHTRSNSRTNFNIRRGFTRAVDAGQVEVPDSEQCKICFDAEARVVLLPCGHGGLCEGCAKDLIMASSECYICRQPVKLIAKLGRKAVPRANSTVSAISRQVSGMSADNYLAEVVGPDQLHHLESRRAAELQQQQQQQGNRFGVIPSEPSQSTIRPLQAVGSTGENLSMGTPAVAVEMSQLNDDNTAPLQRTASVTATSSPERMDAADGASTSAALDPSAMPRPPRLPTGAAETGTLGDLPLCESGESQPEEEANPASSPPG</sequence>
<keyword evidence="1" id="KW-0862">Zinc</keyword>
<dbReference type="SUPFAM" id="SSF57850">
    <property type="entry name" value="RING/U-box"/>
    <property type="match status" value="1"/>
</dbReference>
<feature type="domain" description="RING-type" evidence="3">
    <location>
        <begin position="131"/>
        <end position="170"/>
    </location>
</feature>
<dbReference type="GeneID" id="9048828"/>
<dbReference type="InParanoid" id="C5KA07"/>
<protein>
    <recommendedName>
        <fullName evidence="3">RING-type domain-containing protein</fullName>
    </recommendedName>
</protein>
<dbReference type="SMART" id="SM00184">
    <property type="entry name" value="RING"/>
    <property type="match status" value="1"/>
</dbReference>
<dbReference type="InterPro" id="IPR001841">
    <property type="entry name" value="Znf_RING"/>
</dbReference>
<dbReference type="GO" id="GO:0061630">
    <property type="term" value="F:ubiquitin protein ligase activity"/>
    <property type="evidence" value="ECO:0007669"/>
    <property type="project" value="UniProtKB-EC"/>
</dbReference>
<dbReference type="OMA" id="MASSECY"/>
<name>C5KA07_PERM5</name>
<dbReference type="Proteomes" id="UP000007800">
    <property type="component" value="Unassembled WGS sequence"/>
</dbReference>
<evidence type="ECO:0000313" key="5">
    <source>
        <dbReference type="Proteomes" id="UP000007800"/>
    </source>
</evidence>
<accession>C5KA07</accession>
<dbReference type="GO" id="GO:0016567">
    <property type="term" value="P:protein ubiquitination"/>
    <property type="evidence" value="ECO:0007669"/>
    <property type="project" value="TreeGrafter"/>
</dbReference>
<dbReference type="AlphaFoldDB" id="C5KA07"/>
<proteinExistence type="predicted"/>
<keyword evidence="5" id="KW-1185">Reference proteome</keyword>
<feature type="compositionally biased region" description="Polar residues" evidence="2">
    <location>
        <begin position="278"/>
        <end position="297"/>
    </location>
</feature>
<dbReference type="OrthoDB" id="3045089at2759"/>
<reference evidence="4 5" key="1">
    <citation type="submission" date="2008-07" db="EMBL/GenBank/DDBJ databases">
        <authorList>
            <person name="El-Sayed N."/>
            <person name="Caler E."/>
            <person name="Inman J."/>
            <person name="Amedeo P."/>
            <person name="Hass B."/>
            <person name="Wortman J."/>
        </authorList>
    </citation>
    <scope>NUCLEOTIDE SEQUENCE [LARGE SCALE GENOMIC DNA]</scope>
    <source>
        <strain evidence="5">ATCC 50983 / TXsc</strain>
    </source>
</reference>
<dbReference type="PROSITE" id="PS50089">
    <property type="entry name" value="ZF_RING_2"/>
    <property type="match status" value="1"/>
</dbReference>
<keyword evidence="1" id="KW-0479">Metal-binding</keyword>
<dbReference type="RefSeq" id="XP_002786890.1">
    <property type="nucleotide sequence ID" value="XM_002786844.1"/>
</dbReference>
<dbReference type="PANTHER" id="PTHR22996">
    <property type="entry name" value="MAHOGUNIN"/>
    <property type="match status" value="1"/>
</dbReference>
<evidence type="ECO:0000313" key="4">
    <source>
        <dbReference type="EMBL" id="EER18686.1"/>
    </source>
</evidence>
<gene>
    <name evidence="4" type="ORF">Pmar_PMAR025619</name>
</gene>
<keyword evidence="1" id="KW-0863">Zinc-finger</keyword>
<dbReference type="GO" id="GO:0008270">
    <property type="term" value="F:zinc ion binding"/>
    <property type="evidence" value="ECO:0007669"/>
    <property type="project" value="UniProtKB-KW"/>
</dbReference>